<reference evidence="3" key="2">
    <citation type="submission" date="2015-07" db="EMBL/GenBank/DDBJ databases">
        <title>Contrasting host-pathogen interactions and genome evolution in two generalist and specialist microsporidian pathogens of mosquitoes.</title>
        <authorList>
            <consortium name="The Broad Institute Genomics Platform"/>
            <consortium name="The Broad Institute Genome Sequencing Center for Infectious Disease"/>
            <person name="Cuomo C.A."/>
            <person name="Sanscrainte N.D."/>
            <person name="Goldberg J.M."/>
            <person name="Heiman D."/>
            <person name="Young S."/>
            <person name="Zeng Q."/>
            <person name="Becnel J.J."/>
            <person name="Birren B.W."/>
        </authorList>
    </citation>
    <scope>NUCLEOTIDE SEQUENCE [LARGE SCALE GENOMIC DNA]</scope>
    <source>
        <strain evidence="3">USNM 41457</strain>
    </source>
</reference>
<dbReference type="EMBL" id="AFBI03000072">
    <property type="protein sequence ID" value="EJW02411.1"/>
    <property type="molecule type" value="Genomic_DNA"/>
</dbReference>
<reference evidence="2 3" key="1">
    <citation type="submission" date="2011-08" db="EMBL/GenBank/DDBJ databases">
        <authorList>
            <person name="Liu Z.J."/>
            <person name="Shi F.L."/>
            <person name="Lu J.Q."/>
            <person name="Li M."/>
            <person name="Wang Z.L."/>
        </authorList>
    </citation>
    <scope>NUCLEOTIDE SEQUENCE [LARGE SCALE GENOMIC DNA]</scope>
    <source>
        <strain evidence="2 3">USNM 41457</strain>
    </source>
</reference>
<evidence type="ECO:0000313" key="3">
    <source>
        <dbReference type="Proteomes" id="UP000003163"/>
    </source>
</evidence>
<feature type="compositionally biased region" description="Polar residues" evidence="1">
    <location>
        <begin position="224"/>
        <end position="241"/>
    </location>
</feature>
<sequence length="354" mass="40925">MVDKSQKTFQRNINKIIREKLQNSLSTQKETIDYVLENFPKEVENSFKLHIISSVKQILKTNSDYSKIGSNNKGEYLYAFSNRNAENESIYDDSQYNFNNSQSKSLMGNKTDLFSLKNHAVKNKRKNFSSKSVEERSIQKLYKLVSNSDNDKKKINIGCLQAENKPCNINEQSHINQSISGKIENLENISSNDISFIDQLENIETNNLENILTNRKKSKKTDLNKSNQMSRQSNGTSMLNSTFDVQNSSQNTKIHFNSSNSSNSIFSDENILIDKTKGYTIPYSLYNSMIPYRSKHNHHEFIGSFKNYDKSIHEFNRALGEYIRSLKSSYDKINDYVYDPDYAFDNGIIKKNKN</sequence>
<dbReference type="InParanoid" id="J9D3J2"/>
<dbReference type="AlphaFoldDB" id="J9D3J2"/>
<evidence type="ECO:0000313" key="2">
    <source>
        <dbReference type="EMBL" id="EJW02411.1"/>
    </source>
</evidence>
<accession>J9D3J2</accession>
<dbReference type="Proteomes" id="UP000003163">
    <property type="component" value="Unassembled WGS sequence"/>
</dbReference>
<feature type="region of interest" description="Disordered" evidence="1">
    <location>
        <begin position="215"/>
        <end position="241"/>
    </location>
</feature>
<keyword evidence="3" id="KW-1185">Reference proteome</keyword>
<gene>
    <name evidence="2" type="ORF">EDEG_03162</name>
</gene>
<organism evidence="2 3">
    <name type="scientific">Edhazardia aedis (strain USNM 41457)</name>
    <name type="common">Microsporidian parasite</name>
    <dbReference type="NCBI Taxonomy" id="1003232"/>
    <lineage>
        <taxon>Eukaryota</taxon>
        <taxon>Fungi</taxon>
        <taxon>Fungi incertae sedis</taxon>
        <taxon>Microsporidia</taxon>
        <taxon>Edhazardia</taxon>
    </lineage>
</organism>
<proteinExistence type="predicted"/>
<dbReference type="VEuPathDB" id="MicrosporidiaDB:EDEG_03162"/>
<comment type="caution">
    <text evidence="2">The sequence shown here is derived from an EMBL/GenBank/DDBJ whole genome shotgun (WGS) entry which is preliminary data.</text>
</comment>
<evidence type="ECO:0000256" key="1">
    <source>
        <dbReference type="SAM" id="MobiDB-lite"/>
    </source>
</evidence>
<protein>
    <submittedName>
        <fullName evidence="2">Uncharacterized protein</fullName>
    </submittedName>
</protein>
<name>J9D3J2_EDHAE</name>
<dbReference type="HOGENOM" id="CLU_783090_0_0_1"/>